<dbReference type="InterPro" id="IPR036388">
    <property type="entry name" value="WH-like_DNA-bd_sf"/>
</dbReference>
<proteinExistence type="predicted"/>
<dbReference type="AlphaFoldDB" id="A0A7D6IAP9"/>
<feature type="compositionally biased region" description="Basic and acidic residues" evidence="1">
    <location>
        <begin position="218"/>
        <end position="229"/>
    </location>
</feature>
<sequence length="229" mass="25847">MSPARTAGGLPVTAYLVLGVLAATDEQLTAGEIKMRAELSVGHFYWSPSVSHVRRELSKLLERSMVSEIETRPGKRTITMYETTDVGRDALRRWVQHFPGEDQVVIKHPVILRTWLARGEDPDRLIDTLDRHLAATRARLDEALWSRQRSREVGIVDDPDQRYSFAVLDYAIRGLYAEISNIAQLRDEIAVGTTRDPVRRVRRPKGRIRRRGGSARSGAEHDQAAVDGE</sequence>
<reference evidence="2" key="1">
    <citation type="submission" date="2020-07" db="EMBL/GenBank/DDBJ databases">
        <title>Description of Mycobacterium gordonae subsp. intergordonae subsp.nov. and Mycobacterium gordonae subsp. gordonae subsp. nov.</title>
        <authorList>
            <person name="Huang H."/>
        </authorList>
    </citation>
    <scope>NUCLEOTIDE SEQUENCE [LARGE SCALE GENOMIC DNA]</scope>
    <source>
        <strain evidence="2">24T</strain>
    </source>
</reference>
<keyword evidence="3" id="KW-1185">Reference proteome</keyword>
<protein>
    <submittedName>
        <fullName evidence="2">MarR family transcriptional regulator</fullName>
    </submittedName>
</protein>
<organism evidence="2 3">
    <name type="scientific">Mycobacterium vicinigordonae</name>
    <dbReference type="NCBI Taxonomy" id="1719132"/>
    <lineage>
        <taxon>Bacteria</taxon>
        <taxon>Bacillati</taxon>
        <taxon>Actinomycetota</taxon>
        <taxon>Actinomycetes</taxon>
        <taxon>Mycobacteriales</taxon>
        <taxon>Mycobacteriaceae</taxon>
        <taxon>Mycobacterium</taxon>
    </lineage>
</organism>
<feature type="compositionally biased region" description="Basic residues" evidence="1">
    <location>
        <begin position="200"/>
        <end position="213"/>
    </location>
</feature>
<name>A0A7D6IAP9_9MYCO</name>
<evidence type="ECO:0000313" key="2">
    <source>
        <dbReference type="EMBL" id="QLL09916.1"/>
    </source>
</evidence>
<gene>
    <name evidence="2" type="ORF">H0P51_01295</name>
</gene>
<feature type="region of interest" description="Disordered" evidence="1">
    <location>
        <begin position="196"/>
        <end position="229"/>
    </location>
</feature>
<dbReference type="KEGG" id="mgor:H0P51_01295"/>
<evidence type="ECO:0000256" key="1">
    <source>
        <dbReference type="SAM" id="MobiDB-lite"/>
    </source>
</evidence>
<dbReference type="InterPro" id="IPR036390">
    <property type="entry name" value="WH_DNA-bd_sf"/>
</dbReference>
<dbReference type="Gene3D" id="1.10.10.10">
    <property type="entry name" value="Winged helix-like DNA-binding domain superfamily/Winged helix DNA-binding domain"/>
    <property type="match status" value="1"/>
</dbReference>
<accession>A0A7D6IAP9</accession>
<dbReference type="Proteomes" id="UP000510682">
    <property type="component" value="Chromosome"/>
</dbReference>
<reference evidence="2" key="2">
    <citation type="submission" date="2020-07" db="EMBL/GenBank/DDBJ databases">
        <authorList>
            <person name="Yu X."/>
        </authorList>
    </citation>
    <scope>NUCLEOTIDE SEQUENCE [LARGE SCALE GENOMIC DNA]</scope>
    <source>
        <strain evidence="2">24T</strain>
    </source>
</reference>
<dbReference type="SUPFAM" id="SSF46785">
    <property type="entry name" value="Winged helix' DNA-binding domain"/>
    <property type="match status" value="1"/>
</dbReference>
<dbReference type="RefSeq" id="WP_180918662.1">
    <property type="nucleotide sequence ID" value="NZ_CP059165.1"/>
</dbReference>
<dbReference type="EMBL" id="CP059165">
    <property type="protein sequence ID" value="QLL09916.1"/>
    <property type="molecule type" value="Genomic_DNA"/>
</dbReference>
<evidence type="ECO:0000313" key="3">
    <source>
        <dbReference type="Proteomes" id="UP000510682"/>
    </source>
</evidence>